<keyword evidence="2" id="KW-1133">Transmembrane helix</keyword>
<dbReference type="AlphaFoldDB" id="A0A0D2MTS0"/>
<name>A0A0D2MTS0_HYPSF</name>
<dbReference type="OMA" id="MNIDHIV"/>
<feature type="transmembrane region" description="Helical" evidence="2">
    <location>
        <begin position="231"/>
        <end position="253"/>
    </location>
</feature>
<dbReference type="Gene3D" id="2.60.120.260">
    <property type="entry name" value="Galactose-binding domain-like"/>
    <property type="match status" value="1"/>
</dbReference>
<keyword evidence="4" id="KW-1185">Reference proteome</keyword>
<organism evidence="3 4">
    <name type="scientific">Hypholoma sublateritium (strain FD-334 SS-4)</name>
    <dbReference type="NCBI Taxonomy" id="945553"/>
    <lineage>
        <taxon>Eukaryota</taxon>
        <taxon>Fungi</taxon>
        <taxon>Dikarya</taxon>
        <taxon>Basidiomycota</taxon>
        <taxon>Agaricomycotina</taxon>
        <taxon>Agaricomycetes</taxon>
        <taxon>Agaricomycetidae</taxon>
        <taxon>Agaricales</taxon>
        <taxon>Agaricineae</taxon>
        <taxon>Strophariaceae</taxon>
        <taxon>Hypholoma</taxon>
    </lineage>
</organism>
<evidence type="ECO:0000256" key="2">
    <source>
        <dbReference type="SAM" id="Phobius"/>
    </source>
</evidence>
<protein>
    <recommendedName>
        <fullName evidence="5">Mid2 domain-containing protein</fullName>
    </recommendedName>
</protein>
<evidence type="ECO:0000313" key="3">
    <source>
        <dbReference type="EMBL" id="KJA27408.1"/>
    </source>
</evidence>
<evidence type="ECO:0008006" key="5">
    <source>
        <dbReference type="Google" id="ProtNLM"/>
    </source>
</evidence>
<feature type="region of interest" description="Disordered" evidence="1">
    <location>
        <begin position="170"/>
        <end position="226"/>
    </location>
</feature>
<dbReference type="Proteomes" id="UP000054270">
    <property type="component" value="Unassembled WGS sequence"/>
</dbReference>
<keyword evidence="2" id="KW-0812">Transmembrane</keyword>
<evidence type="ECO:0000256" key="1">
    <source>
        <dbReference type="SAM" id="MobiDB-lite"/>
    </source>
</evidence>
<feature type="compositionally biased region" description="Acidic residues" evidence="1">
    <location>
        <begin position="328"/>
        <end position="345"/>
    </location>
</feature>
<evidence type="ECO:0000313" key="4">
    <source>
        <dbReference type="Proteomes" id="UP000054270"/>
    </source>
</evidence>
<proteinExistence type="predicted"/>
<gene>
    <name evidence="3" type="ORF">HYPSUDRAFT_212570</name>
</gene>
<reference evidence="4" key="1">
    <citation type="submission" date="2014-04" db="EMBL/GenBank/DDBJ databases">
        <title>Evolutionary Origins and Diversification of the Mycorrhizal Mutualists.</title>
        <authorList>
            <consortium name="DOE Joint Genome Institute"/>
            <consortium name="Mycorrhizal Genomics Consortium"/>
            <person name="Kohler A."/>
            <person name="Kuo A."/>
            <person name="Nagy L.G."/>
            <person name="Floudas D."/>
            <person name="Copeland A."/>
            <person name="Barry K.W."/>
            <person name="Cichocki N."/>
            <person name="Veneault-Fourrey C."/>
            <person name="LaButti K."/>
            <person name="Lindquist E.A."/>
            <person name="Lipzen A."/>
            <person name="Lundell T."/>
            <person name="Morin E."/>
            <person name="Murat C."/>
            <person name="Riley R."/>
            <person name="Ohm R."/>
            <person name="Sun H."/>
            <person name="Tunlid A."/>
            <person name="Henrissat B."/>
            <person name="Grigoriev I.V."/>
            <person name="Hibbett D.S."/>
            <person name="Martin F."/>
        </authorList>
    </citation>
    <scope>NUCLEOTIDE SEQUENCE [LARGE SCALE GENOMIC DNA]</scope>
    <source>
        <strain evidence="4">FD-334 SS-4</strain>
    </source>
</reference>
<feature type="region of interest" description="Disordered" evidence="1">
    <location>
        <begin position="291"/>
        <end position="345"/>
    </location>
</feature>
<accession>A0A0D2MTS0</accession>
<sequence>MAADPTTVTYADTNPVLNYNGEWSTDTWSNGLVNGTMHVTTDLTASVSFSFPVAATAFSIFVIEQNTGGHYSICVDCAPNPKAITTVDGPLSPTTNQNPPALLFKQEFDAPGMHTVVLSNLLDPTTKGNSSLLALASITLDVPQTAAVLAAPGTTTLLAPNTKVLASAAATPLRNGTTSASTKASSASTTRTASLSSSSPPSASDSSTTASTPTPPTALTSSPANSTPATAAIVGGALGALALVCALAVLVWWRHLRRRRRRPTPRVWVTPFIRLWGAPALPVPPVPPMLPTPPVSKRSGRSAEAGASPPASRRVGNGAGAGTAPPEDPIEADSELPPPYDEEVH</sequence>
<dbReference type="STRING" id="945553.A0A0D2MTS0"/>
<keyword evidence="2" id="KW-0472">Membrane</keyword>
<dbReference type="OrthoDB" id="3359616at2759"/>
<feature type="compositionally biased region" description="Low complexity" evidence="1">
    <location>
        <begin position="177"/>
        <end position="226"/>
    </location>
</feature>
<dbReference type="EMBL" id="KN817524">
    <property type="protein sequence ID" value="KJA27408.1"/>
    <property type="molecule type" value="Genomic_DNA"/>
</dbReference>